<reference evidence="3 4" key="1">
    <citation type="journal article" date="2011" name="J. Bacteriol.">
        <title>Genome sequence of Halorhabdus tiamatea, the first archaeon isolated from a deep-sea anoxic brine lake.</title>
        <authorList>
            <person name="Antunes A."/>
            <person name="Alam I."/>
            <person name="Bajic V.B."/>
            <person name="Stingl U."/>
        </authorList>
    </citation>
    <scope>NUCLEOTIDE SEQUENCE [LARGE SCALE GENOMIC DNA]</scope>
    <source>
        <strain evidence="3 4">SARL4B</strain>
    </source>
</reference>
<evidence type="ECO:0000313" key="4">
    <source>
        <dbReference type="Proteomes" id="UP000003861"/>
    </source>
</evidence>
<dbReference type="eggNOG" id="arCOG07782">
    <property type="taxonomic scope" value="Archaea"/>
</dbReference>
<gene>
    <name evidence="3" type="ORF">HLRTI_001304</name>
</gene>
<dbReference type="GeneID" id="23798568"/>
<dbReference type="Proteomes" id="UP000003861">
    <property type="component" value="Unassembled WGS sequence"/>
</dbReference>
<protein>
    <submittedName>
        <fullName evidence="3">Twin arginine translocation signal domain containing protein</fullName>
    </submittedName>
</protein>
<dbReference type="RefSeq" id="WP_008525156.1">
    <property type="nucleotide sequence ID" value="NC_021921.1"/>
</dbReference>
<evidence type="ECO:0000313" key="3">
    <source>
        <dbReference type="EMBL" id="ERJ06598.1"/>
    </source>
</evidence>
<evidence type="ECO:0000259" key="2">
    <source>
        <dbReference type="Pfam" id="PF26255"/>
    </source>
</evidence>
<feature type="domain" description="Envelope protein N-terminal" evidence="2">
    <location>
        <begin position="173"/>
        <end position="432"/>
    </location>
</feature>
<comment type="caution">
    <text evidence="3">The sequence shown here is derived from an EMBL/GenBank/DDBJ whole genome shotgun (WGS) entry which is preliminary data.</text>
</comment>
<reference evidence="3 4" key="2">
    <citation type="journal article" date="2013" name="PLoS ONE">
        <title>INDIGO - INtegrated Data Warehouse of MIcrobial GenOmes with Examples from the Red Sea Extremophiles.</title>
        <authorList>
            <person name="Alam I."/>
            <person name="Antunes A."/>
            <person name="Kamau A.A."/>
            <person name="Ba Alawi W."/>
            <person name="Kalkatawi M."/>
            <person name="Stingl U."/>
            <person name="Bajic V.B."/>
        </authorList>
    </citation>
    <scope>NUCLEOTIDE SEQUENCE [LARGE SCALE GENOMIC DNA]</scope>
    <source>
        <strain evidence="3 4">SARL4B</strain>
    </source>
</reference>
<dbReference type="Pfam" id="PF26255">
    <property type="entry name" value="Viral_env_HRPV"/>
    <property type="match status" value="1"/>
</dbReference>
<dbReference type="EMBL" id="AFNT02000012">
    <property type="protein sequence ID" value="ERJ06598.1"/>
    <property type="molecule type" value="Genomic_DNA"/>
</dbReference>
<sequence>MTKEKDDSELVNDGDASGDGVTVSRRQLMQAMAAAGVTATAGSSLTSTVAAQENTTTSDSNTVDPDAPPEEYWMEDSYSDYVANDNHETLFSTPSAAETTEMFFMASGLGMAAVAGGATTRAITQKNTGVFEAGRDIFSDVFFDPFSPGDVAGGTVLQQAWYDIAEAHQLLERGITQWQSALGENEQLAHAEIELATRAAFNSGESMGVAKSNARAAVRELFASNELNLLVLVEELFIRINGVFFRVASELDNTSLKDYWSFNSAANLTHSNFTLHQPSMHPARVSLMDGRILETGVMQLIPEQDTDEMIVHPLHDAIAAEGRWDWVPSTTDSKTYPIPPVLYAPPDFLGDSEYQLGMYNQRLGDLASEMYTKLWDLVRTFDSEIDAYVETMYTAYEGKGRIPMSALSNAAVRRELGLDWAETGSTGFAIISALKRGKRGNTKMNADVEILEPSESVGDGQRIDDTVPILGGDEGWVPGSAKTVEYDLSEGAKIDGVELHVKGQPANGQHIIEFADGTTQAVQYGQLMTSGEWMSSEDPGEWDASFYIRLDSADYALSDIKSLTASVDEALFVGETYRIPDPNDVNAEFVVADYDSMWRSLTNPGQGIHIHSVTNAEGEEIDALWMRDGRQAELSSDGAEELMRRQIHTAAERTRHKGRYDPPGGGGAGGDGGNALLYVLGGAAATGAAVLGLQDRDSGGDQ</sequence>
<dbReference type="AlphaFoldDB" id="U2E2U1"/>
<feature type="region of interest" description="Disordered" evidence="1">
    <location>
        <begin position="1"/>
        <end position="23"/>
    </location>
</feature>
<name>U2E2U1_9EURY</name>
<evidence type="ECO:0000256" key="1">
    <source>
        <dbReference type="SAM" id="MobiDB-lite"/>
    </source>
</evidence>
<dbReference type="STRING" id="1033806.HTIA_0086"/>
<proteinExistence type="predicted"/>
<dbReference type="InterPro" id="IPR006311">
    <property type="entry name" value="TAT_signal"/>
</dbReference>
<dbReference type="PROSITE" id="PS51318">
    <property type="entry name" value="TAT"/>
    <property type="match status" value="1"/>
</dbReference>
<dbReference type="OrthoDB" id="377203at2157"/>
<dbReference type="InterPro" id="IPR058677">
    <property type="entry name" value="ORF4_N"/>
</dbReference>
<accession>U2E2U1</accession>
<organism evidence="3 4">
    <name type="scientific">Halorhabdus tiamatea SARL4B</name>
    <dbReference type="NCBI Taxonomy" id="1033806"/>
    <lineage>
        <taxon>Archaea</taxon>
        <taxon>Methanobacteriati</taxon>
        <taxon>Methanobacteriota</taxon>
        <taxon>Stenosarchaea group</taxon>
        <taxon>Halobacteria</taxon>
        <taxon>Halobacteriales</taxon>
        <taxon>Haloarculaceae</taxon>
        <taxon>Halorhabdus</taxon>
    </lineage>
</organism>